<proteinExistence type="inferred from homology"/>
<dbReference type="AlphaFoldDB" id="A0A343JA40"/>
<comment type="similarity">
    <text evidence="1">Belongs to the flavoredoxin family.</text>
</comment>
<dbReference type="GO" id="GO:0016646">
    <property type="term" value="F:oxidoreductase activity, acting on the CH-NH group of donors, NAD or NADP as acceptor"/>
    <property type="evidence" value="ECO:0007669"/>
    <property type="project" value="UniProtKB-ARBA"/>
</dbReference>
<dbReference type="Pfam" id="PF01613">
    <property type="entry name" value="Flavin_Reduct"/>
    <property type="match status" value="1"/>
</dbReference>
<dbReference type="OrthoDB" id="9791490at2"/>
<gene>
    <name evidence="3" type="ORF">BEN51_02520</name>
</gene>
<dbReference type="PANTHER" id="PTHR43567">
    <property type="entry name" value="FLAVOREDOXIN-RELATED-RELATED"/>
    <property type="match status" value="1"/>
</dbReference>
<evidence type="ECO:0000259" key="2">
    <source>
        <dbReference type="Pfam" id="PF01613"/>
    </source>
</evidence>
<protein>
    <submittedName>
        <fullName evidence="3">Conserved protein/domain typically associated with flavoprotein oxygenase, DIM6/NTAB family</fullName>
    </submittedName>
</protein>
<sequence length="178" mass="20485">MKKEIEVFDYAKEILEALQKGVLLTTKTDEKVNSMVISWGTLGIEWGKPIFTVFVRENRFTKKQLDKNPEFTINIPYGEYDKKIIGVCGTKSGHDIDKIKELNLNLEEANKISVPAIKELPLTLECKVIYKQKQDENEITEENKARFYPQDVEGSFHGANKDYHTAYYGEIVSAYIIE</sequence>
<evidence type="ECO:0000313" key="3">
    <source>
        <dbReference type="EMBL" id="ASW42398.1"/>
    </source>
</evidence>
<dbReference type="KEGG" id="cia:BEN51_02520"/>
<reference evidence="3 4" key="1">
    <citation type="submission" date="2016-08" db="EMBL/GenBank/DDBJ databases">
        <title>Complete Genome Sequence Of The Indigo Reducing Clostridium isatidis DSM15098.</title>
        <authorList>
            <person name="Little G.T."/>
            <person name="Minton N.P."/>
        </authorList>
    </citation>
    <scope>NUCLEOTIDE SEQUENCE [LARGE SCALE GENOMIC DNA]</scope>
    <source>
        <strain evidence="3 4">DSM 15098</strain>
    </source>
</reference>
<dbReference type="GO" id="GO:0010181">
    <property type="term" value="F:FMN binding"/>
    <property type="evidence" value="ECO:0007669"/>
    <property type="project" value="InterPro"/>
</dbReference>
<accession>A0A343JA40</accession>
<dbReference type="Proteomes" id="UP000264883">
    <property type="component" value="Chromosome"/>
</dbReference>
<dbReference type="InterPro" id="IPR052174">
    <property type="entry name" value="Flavoredoxin"/>
</dbReference>
<name>A0A343JA40_9CLOT</name>
<organism evidence="3 4">
    <name type="scientific">Clostridium isatidis</name>
    <dbReference type="NCBI Taxonomy" id="182773"/>
    <lineage>
        <taxon>Bacteria</taxon>
        <taxon>Bacillati</taxon>
        <taxon>Bacillota</taxon>
        <taxon>Clostridia</taxon>
        <taxon>Eubacteriales</taxon>
        <taxon>Clostridiaceae</taxon>
        <taxon>Clostridium</taxon>
    </lineage>
</organism>
<keyword evidence="4" id="KW-1185">Reference proteome</keyword>
<dbReference type="SUPFAM" id="SSF50475">
    <property type="entry name" value="FMN-binding split barrel"/>
    <property type="match status" value="1"/>
</dbReference>
<feature type="domain" description="Flavin reductase like" evidence="2">
    <location>
        <begin position="22"/>
        <end position="176"/>
    </location>
</feature>
<dbReference type="InterPro" id="IPR002563">
    <property type="entry name" value="Flavin_Rdtase-like_dom"/>
</dbReference>
<evidence type="ECO:0000256" key="1">
    <source>
        <dbReference type="ARBA" id="ARBA00038054"/>
    </source>
</evidence>
<dbReference type="Gene3D" id="2.30.110.10">
    <property type="entry name" value="Electron Transport, Fmn-binding Protein, Chain A"/>
    <property type="match status" value="1"/>
</dbReference>
<evidence type="ECO:0000313" key="4">
    <source>
        <dbReference type="Proteomes" id="UP000264883"/>
    </source>
</evidence>
<dbReference type="InterPro" id="IPR012349">
    <property type="entry name" value="Split_barrel_FMN-bd"/>
</dbReference>
<dbReference type="EMBL" id="CP016786">
    <property type="protein sequence ID" value="ASW42398.1"/>
    <property type="molecule type" value="Genomic_DNA"/>
</dbReference>
<dbReference type="RefSeq" id="WP_119864530.1">
    <property type="nucleotide sequence ID" value="NZ_CP016786.1"/>
</dbReference>
<dbReference type="PANTHER" id="PTHR43567:SF5">
    <property type="entry name" value="HYPOTHETICAL CYTOSOLIC PROTEIN"/>
    <property type="match status" value="1"/>
</dbReference>